<keyword evidence="2" id="KW-1185">Reference proteome</keyword>
<accession>A0A0C3ANP9</accession>
<evidence type="ECO:0000313" key="2">
    <source>
        <dbReference type="Proteomes" id="UP000054166"/>
    </source>
</evidence>
<dbReference type="EMBL" id="KN833045">
    <property type="protein sequence ID" value="KIM75538.1"/>
    <property type="molecule type" value="Genomic_DNA"/>
</dbReference>
<name>A0A0C3ANP9_PILCF</name>
<reference evidence="2" key="2">
    <citation type="submission" date="2015-01" db="EMBL/GenBank/DDBJ databases">
        <title>Evolutionary Origins and Diversification of the Mycorrhizal Mutualists.</title>
        <authorList>
            <consortium name="DOE Joint Genome Institute"/>
            <consortium name="Mycorrhizal Genomics Consortium"/>
            <person name="Kohler A."/>
            <person name="Kuo A."/>
            <person name="Nagy L.G."/>
            <person name="Floudas D."/>
            <person name="Copeland A."/>
            <person name="Barry K.W."/>
            <person name="Cichocki N."/>
            <person name="Veneault-Fourrey C."/>
            <person name="LaButti K."/>
            <person name="Lindquist E.A."/>
            <person name="Lipzen A."/>
            <person name="Lundell T."/>
            <person name="Morin E."/>
            <person name="Murat C."/>
            <person name="Riley R."/>
            <person name="Ohm R."/>
            <person name="Sun H."/>
            <person name="Tunlid A."/>
            <person name="Henrissat B."/>
            <person name="Grigoriev I.V."/>
            <person name="Hibbett D.S."/>
            <person name="Martin F."/>
        </authorList>
    </citation>
    <scope>NUCLEOTIDE SEQUENCE [LARGE SCALE GENOMIC DNA]</scope>
    <source>
        <strain evidence="2">F 1598</strain>
    </source>
</reference>
<dbReference type="Proteomes" id="UP000054166">
    <property type="component" value="Unassembled WGS sequence"/>
</dbReference>
<organism evidence="1 2">
    <name type="scientific">Piloderma croceum (strain F 1598)</name>
    <dbReference type="NCBI Taxonomy" id="765440"/>
    <lineage>
        <taxon>Eukaryota</taxon>
        <taxon>Fungi</taxon>
        <taxon>Dikarya</taxon>
        <taxon>Basidiomycota</taxon>
        <taxon>Agaricomycotina</taxon>
        <taxon>Agaricomycetes</taxon>
        <taxon>Agaricomycetidae</taxon>
        <taxon>Atheliales</taxon>
        <taxon>Atheliaceae</taxon>
        <taxon>Piloderma</taxon>
    </lineage>
</organism>
<dbReference type="HOGENOM" id="CLU_809211_0_0_1"/>
<sequence>MAGSLSSQDEAVEAVKIGLQGQEEGTVKNRNSLASDWINSMNCKIFCGRIDLSITFNSSSGVTSLIYFRFDFDADLQTLVIYVASGIHASAVLNFYHILNSAMKSQEEMCGDELDWIISINSSFWIEDNEFDRSIKSGSTFVANIIIKNQWGESVFVVEIAFSQCCSNAIAKVQKIFTRNPLMLAAVVISLDESPQFHPPERDSSEDNFVDRNIWFEMVNQAPAFRPINISDHCWMGSITASFNIQFKNETELRIGKSGIIPKSPDTDVDASAALKEPWGKLVRTFAGEDAIPVELDKVVQKSLGRVAYMCIAEAGWVRSCEELKRRVQIELQAEGSKRPKHV</sequence>
<dbReference type="InParanoid" id="A0A0C3ANP9"/>
<protein>
    <submittedName>
        <fullName evidence="1">Uncharacterized protein</fullName>
    </submittedName>
</protein>
<reference evidence="1 2" key="1">
    <citation type="submission" date="2014-04" db="EMBL/GenBank/DDBJ databases">
        <authorList>
            <consortium name="DOE Joint Genome Institute"/>
            <person name="Kuo A."/>
            <person name="Tarkka M."/>
            <person name="Buscot F."/>
            <person name="Kohler A."/>
            <person name="Nagy L.G."/>
            <person name="Floudas D."/>
            <person name="Copeland A."/>
            <person name="Barry K.W."/>
            <person name="Cichocki N."/>
            <person name="Veneault-Fourrey C."/>
            <person name="LaButti K."/>
            <person name="Lindquist E.A."/>
            <person name="Lipzen A."/>
            <person name="Lundell T."/>
            <person name="Morin E."/>
            <person name="Murat C."/>
            <person name="Sun H."/>
            <person name="Tunlid A."/>
            <person name="Henrissat B."/>
            <person name="Grigoriev I.V."/>
            <person name="Hibbett D.S."/>
            <person name="Martin F."/>
            <person name="Nordberg H.P."/>
            <person name="Cantor M.N."/>
            <person name="Hua S.X."/>
        </authorList>
    </citation>
    <scope>NUCLEOTIDE SEQUENCE [LARGE SCALE GENOMIC DNA]</scope>
    <source>
        <strain evidence="1 2">F 1598</strain>
    </source>
</reference>
<gene>
    <name evidence="1" type="ORF">PILCRDRAFT_13457</name>
</gene>
<dbReference type="AlphaFoldDB" id="A0A0C3ANP9"/>
<proteinExistence type="predicted"/>
<evidence type="ECO:0000313" key="1">
    <source>
        <dbReference type="EMBL" id="KIM75538.1"/>
    </source>
</evidence>